<evidence type="ECO:0000313" key="9">
    <source>
        <dbReference type="EMBL" id="KAL0841156.1"/>
    </source>
</evidence>
<dbReference type="PANTHER" id="PTHR10283">
    <property type="entry name" value="SOLUTE CARRIER FAMILY 13 MEMBER"/>
    <property type="match status" value="1"/>
</dbReference>
<dbReference type="Pfam" id="PF03600">
    <property type="entry name" value="CitMHS"/>
    <property type="match status" value="1"/>
</dbReference>
<feature type="transmembrane region" description="Helical" evidence="7">
    <location>
        <begin position="504"/>
        <end position="523"/>
    </location>
</feature>
<protein>
    <recommendedName>
        <fullName evidence="8">Citrate transporter-like domain-containing protein</fullName>
    </recommendedName>
</protein>
<keyword evidence="3 7" id="KW-0812">Transmembrane</keyword>
<evidence type="ECO:0000256" key="5">
    <source>
        <dbReference type="ARBA" id="ARBA00023136"/>
    </source>
</evidence>
<dbReference type="AlphaFoldDB" id="A0ABD0TDD1"/>
<comment type="caution">
    <text evidence="9">The sequence shown here is derived from an EMBL/GenBank/DDBJ whole genome shotgun (WGS) entry which is preliminary data.</text>
</comment>
<feature type="compositionally biased region" description="Gly residues" evidence="6">
    <location>
        <begin position="599"/>
        <end position="642"/>
    </location>
</feature>
<evidence type="ECO:0000256" key="3">
    <source>
        <dbReference type="ARBA" id="ARBA00022692"/>
    </source>
</evidence>
<sequence length="671" mass="73328">MSSFLLGILSNIADSREVPVGSFSARLENIVKNNFRGLLGVIVPILAFTWMPEKNVHYLTVWVLWMWMFWYFLIQPIAIPCTAMIPICILPMCGVMSSLETTKCYFNEGVCLFLLSSMLILLWNNSGLDRRLALCFLTSGDNCQFSGKRMIVKCSMAAYFLSMFSNRLIVTSMITQYAAEGYATLKATFKKSAYEPDFDEIRNIVCNSIQTSSSIGSIAIIHSAYATLLFRAIWLEATPLPTVTEYPEIFNYLEYSAYAVPVSLVMYLVNLLYHLWIFNCVISRRMTHPSRGDLRDLMLKHKTTIPKRMTWHEMQALFFSLAALLILFLRWNKYMNMGWADYNLKPFAPEVPLVKDACVVGLFVIALHVLPSSLHFLQFVQADKLSELKDMKPESAILWWRFVDKNTNYAYFFVFGAGVALCKAVRISGLGVVLANNFGKEFTVRHPWCTGLFLVCFMTCLLANVMTGCAVVVCFLPFVINMVFKICFLFQAVDPAPVPWENKLYLAALGVGVGSSLGFMFPFMNTPAYYCHHVGKVPKVKMALYSFPSVWLCLGVLWFSLCYWGPYLWDPEDEGIMPVPKPLTSLGLISAAGGGGALPPAGGGGGAPPAGGGGGAPPAGGGGGAPPAEGGGGAPPADGGGDAPSAPPDEGGGAPPAAPEEAPPAPAPEEG</sequence>
<evidence type="ECO:0000256" key="6">
    <source>
        <dbReference type="SAM" id="MobiDB-lite"/>
    </source>
</evidence>
<keyword evidence="4 7" id="KW-1133">Transmembrane helix</keyword>
<feature type="transmembrane region" description="Helical" evidence="7">
    <location>
        <begin position="544"/>
        <end position="569"/>
    </location>
</feature>
<feature type="transmembrane region" description="Helical" evidence="7">
    <location>
        <begin position="445"/>
        <end position="463"/>
    </location>
</feature>
<keyword evidence="2" id="KW-0813">Transport</keyword>
<feature type="transmembrane region" description="Helical" evidence="7">
    <location>
        <begin position="255"/>
        <end position="276"/>
    </location>
</feature>
<evidence type="ECO:0000256" key="7">
    <source>
        <dbReference type="SAM" id="Phobius"/>
    </source>
</evidence>
<dbReference type="InterPro" id="IPR004680">
    <property type="entry name" value="Cit_transptr-like_dom"/>
</dbReference>
<dbReference type="Proteomes" id="UP001549921">
    <property type="component" value="Unassembled WGS sequence"/>
</dbReference>
<accession>A0ABD0TDD1</accession>
<feature type="transmembrane region" description="Helical" evidence="7">
    <location>
        <begin position="215"/>
        <end position="235"/>
    </location>
</feature>
<dbReference type="PANTHER" id="PTHR10283:SF82">
    <property type="entry name" value="SOLUTE CARRIER FAMILY 13 MEMBER 2"/>
    <property type="match status" value="1"/>
</dbReference>
<feature type="transmembrane region" description="Helical" evidence="7">
    <location>
        <begin position="351"/>
        <end position="370"/>
    </location>
</feature>
<evidence type="ECO:0000256" key="1">
    <source>
        <dbReference type="ARBA" id="ARBA00004141"/>
    </source>
</evidence>
<evidence type="ECO:0000313" key="10">
    <source>
        <dbReference type="Proteomes" id="UP001549921"/>
    </source>
</evidence>
<feature type="transmembrane region" description="Helical" evidence="7">
    <location>
        <begin position="314"/>
        <end position="331"/>
    </location>
</feature>
<evidence type="ECO:0000256" key="4">
    <source>
        <dbReference type="ARBA" id="ARBA00022989"/>
    </source>
</evidence>
<gene>
    <name evidence="9" type="ORF">ABMA28_014902</name>
</gene>
<dbReference type="EMBL" id="JBEDNZ010000006">
    <property type="protein sequence ID" value="KAL0841156.1"/>
    <property type="molecule type" value="Genomic_DNA"/>
</dbReference>
<evidence type="ECO:0000256" key="2">
    <source>
        <dbReference type="ARBA" id="ARBA00022448"/>
    </source>
</evidence>
<name>A0ABD0TDD1_LOXSC</name>
<dbReference type="GO" id="GO:0022857">
    <property type="term" value="F:transmembrane transporter activity"/>
    <property type="evidence" value="ECO:0007669"/>
    <property type="project" value="UniProtKB-ARBA"/>
</dbReference>
<feature type="compositionally biased region" description="Pro residues" evidence="6">
    <location>
        <begin position="656"/>
        <end position="671"/>
    </location>
</feature>
<keyword evidence="5 7" id="KW-0472">Membrane</keyword>
<feature type="region of interest" description="Disordered" evidence="6">
    <location>
        <begin position="599"/>
        <end position="671"/>
    </location>
</feature>
<proteinExistence type="predicted"/>
<organism evidence="9 10">
    <name type="scientific">Loxostege sticticalis</name>
    <name type="common">Beet webworm moth</name>
    <dbReference type="NCBI Taxonomy" id="481309"/>
    <lineage>
        <taxon>Eukaryota</taxon>
        <taxon>Metazoa</taxon>
        <taxon>Ecdysozoa</taxon>
        <taxon>Arthropoda</taxon>
        <taxon>Hexapoda</taxon>
        <taxon>Insecta</taxon>
        <taxon>Pterygota</taxon>
        <taxon>Neoptera</taxon>
        <taxon>Endopterygota</taxon>
        <taxon>Lepidoptera</taxon>
        <taxon>Glossata</taxon>
        <taxon>Ditrysia</taxon>
        <taxon>Pyraloidea</taxon>
        <taxon>Crambidae</taxon>
        <taxon>Pyraustinae</taxon>
        <taxon>Loxostege</taxon>
    </lineage>
</organism>
<comment type="subcellular location">
    <subcellularLocation>
        <location evidence="1">Membrane</location>
        <topology evidence="1">Multi-pass membrane protein</topology>
    </subcellularLocation>
</comment>
<feature type="transmembrane region" description="Helical" evidence="7">
    <location>
        <begin position="470"/>
        <end position="492"/>
    </location>
</feature>
<reference evidence="9 10" key="1">
    <citation type="submission" date="2024-06" db="EMBL/GenBank/DDBJ databases">
        <title>A chromosome-level genome assembly of beet webworm, Loxostege sticticalis.</title>
        <authorList>
            <person name="Zhang Y."/>
        </authorList>
    </citation>
    <scope>NUCLEOTIDE SEQUENCE [LARGE SCALE GENOMIC DNA]</scope>
    <source>
        <strain evidence="9">AQ028</strain>
        <tissue evidence="9">Male pupae</tissue>
    </source>
</reference>
<evidence type="ECO:0000259" key="8">
    <source>
        <dbReference type="Pfam" id="PF03600"/>
    </source>
</evidence>
<dbReference type="GO" id="GO:0016020">
    <property type="term" value="C:membrane"/>
    <property type="evidence" value="ECO:0007669"/>
    <property type="project" value="UniProtKB-SubCell"/>
</dbReference>
<feature type="domain" description="Citrate transporter-like" evidence="8">
    <location>
        <begin position="71"/>
        <end position="500"/>
    </location>
</feature>
<feature type="transmembrane region" description="Helical" evidence="7">
    <location>
        <begin position="409"/>
        <end position="433"/>
    </location>
</feature>